<dbReference type="AlphaFoldDB" id="A0A9P4S9J6"/>
<proteinExistence type="predicted"/>
<evidence type="ECO:0000313" key="2">
    <source>
        <dbReference type="Proteomes" id="UP000799429"/>
    </source>
</evidence>
<name>A0A9P4S9J6_9PEZI</name>
<evidence type="ECO:0000313" key="1">
    <source>
        <dbReference type="EMBL" id="KAF2838555.1"/>
    </source>
</evidence>
<protein>
    <submittedName>
        <fullName evidence="1">Uncharacterized protein</fullName>
    </submittedName>
</protein>
<dbReference type="EMBL" id="MU006096">
    <property type="protein sequence ID" value="KAF2838555.1"/>
    <property type="molecule type" value="Genomic_DNA"/>
</dbReference>
<sequence length="309" mass="35757">MFLSSFTPCMQKNTKVITRATTYLELCELNVEDMSQDQHANPPRVLFHGPSALGQEGTPQRHNISEVPPANGTCLFDKLPNELLDRIMGQVVCEAQLPVIPDEYKPLMNAQNREPKLMLASETRLVALVNKRFSSAYSHHIEKEVHIRIIVPHRVSATYREAPVWTIPPEHMRAYTYTFDLHMEGLWTAHRPRDWEQDVNNKMTNVLNLSHQLPNLKQLRVNWHINTLEEVSDRELAHPLIYSARRRVCNNPPTQLYSMIIAIAKTFRNNLAMVYAFKKQGRLWAPMRYQIDSGRGSELDRYSHTTPQP</sequence>
<dbReference type="Proteomes" id="UP000799429">
    <property type="component" value="Unassembled WGS sequence"/>
</dbReference>
<organism evidence="1 2">
    <name type="scientific">Patellaria atrata CBS 101060</name>
    <dbReference type="NCBI Taxonomy" id="1346257"/>
    <lineage>
        <taxon>Eukaryota</taxon>
        <taxon>Fungi</taxon>
        <taxon>Dikarya</taxon>
        <taxon>Ascomycota</taxon>
        <taxon>Pezizomycotina</taxon>
        <taxon>Dothideomycetes</taxon>
        <taxon>Dothideomycetes incertae sedis</taxon>
        <taxon>Patellariales</taxon>
        <taxon>Patellariaceae</taxon>
        <taxon>Patellaria</taxon>
    </lineage>
</organism>
<accession>A0A9P4S9J6</accession>
<comment type="caution">
    <text evidence="1">The sequence shown here is derived from an EMBL/GenBank/DDBJ whole genome shotgun (WGS) entry which is preliminary data.</text>
</comment>
<reference evidence="1" key="1">
    <citation type="journal article" date="2020" name="Stud. Mycol.">
        <title>101 Dothideomycetes genomes: a test case for predicting lifestyles and emergence of pathogens.</title>
        <authorList>
            <person name="Haridas S."/>
            <person name="Albert R."/>
            <person name="Binder M."/>
            <person name="Bloem J."/>
            <person name="Labutti K."/>
            <person name="Salamov A."/>
            <person name="Andreopoulos B."/>
            <person name="Baker S."/>
            <person name="Barry K."/>
            <person name="Bills G."/>
            <person name="Bluhm B."/>
            <person name="Cannon C."/>
            <person name="Castanera R."/>
            <person name="Culley D."/>
            <person name="Daum C."/>
            <person name="Ezra D."/>
            <person name="Gonzalez J."/>
            <person name="Henrissat B."/>
            <person name="Kuo A."/>
            <person name="Liang C."/>
            <person name="Lipzen A."/>
            <person name="Lutzoni F."/>
            <person name="Magnuson J."/>
            <person name="Mondo S."/>
            <person name="Nolan M."/>
            <person name="Ohm R."/>
            <person name="Pangilinan J."/>
            <person name="Park H.-J."/>
            <person name="Ramirez L."/>
            <person name="Alfaro M."/>
            <person name="Sun H."/>
            <person name="Tritt A."/>
            <person name="Yoshinaga Y."/>
            <person name="Zwiers L.-H."/>
            <person name="Turgeon B."/>
            <person name="Goodwin S."/>
            <person name="Spatafora J."/>
            <person name="Crous P."/>
            <person name="Grigoriev I."/>
        </authorList>
    </citation>
    <scope>NUCLEOTIDE SEQUENCE</scope>
    <source>
        <strain evidence="1">CBS 101060</strain>
    </source>
</reference>
<keyword evidence="2" id="KW-1185">Reference proteome</keyword>
<gene>
    <name evidence="1" type="ORF">M501DRAFT_1004314</name>
</gene>